<feature type="compositionally biased region" description="Low complexity" evidence="1">
    <location>
        <begin position="28"/>
        <end position="47"/>
    </location>
</feature>
<accession>A0ABV0TVV2</accession>
<feature type="region of interest" description="Disordered" evidence="1">
    <location>
        <begin position="8"/>
        <end position="58"/>
    </location>
</feature>
<keyword evidence="3" id="KW-1185">Reference proteome</keyword>
<sequence>MLAAMLRQSTGGGGSGGSRGVGGNKLTLGIPRLSSSSLGSGGPSRLIKSNSVSSDNQDVAPADPNYIMQLVSDVRKFADVLLQLKEVFNSKGPKRLLILGTVCLCPERNRDTFRVLYKKIKMCG</sequence>
<reference evidence="2 3" key="1">
    <citation type="submission" date="2021-06" db="EMBL/GenBank/DDBJ databases">
        <authorList>
            <person name="Palmer J.M."/>
        </authorList>
    </citation>
    <scope>NUCLEOTIDE SEQUENCE [LARGE SCALE GENOMIC DNA]</scope>
    <source>
        <strain evidence="3">if_2019</strain>
        <tissue evidence="2">Muscle</tissue>
    </source>
</reference>
<feature type="compositionally biased region" description="Polar residues" evidence="1">
    <location>
        <begin position="48"/>
        <end position="57"/>
    </location>
</feature>
<evidence type="ECO:0000313" key="2">
    <source>
        <dbReference type="EMBL" id="MEQ2236023.1"/>
    </source>
</evidence>
<comment type="caution">
    <text evidence="2">The sequence shown here is derived from an EMBL/GenBank/DDBJ whole genome shotgun (WGS) entry which is preliminary data.</text>
</comment>
<proteinExistence type="predicted"/>
<evidence type="ECO:0000256" key="1">
    <source>
        <dbReference type="SAM" id="MobiDB-lite"/>
    </source>
</evidence>
<evidence type="ECO:0000313" key="3">
    <source>
        <dbReference type="Proteomes" id="UP001482620"/>
    </source>
</evidence>
<organism evidence="2 3">
    <name type="scientific">Ilyodon furcidens</name>
    <name type="common">goldbreast splitfin</name>
    <dbReference type="NCBI Taxonomy" id="33524"/>
    <lineage>
        <taxon>Eukaryota</taxon>
        <taxon>Metazoa</taxon>
        <taxon>Chordata</taxon>
        <taxon>Craniata</taxon>
        <taxon>Vertebrata</taxon>
        <taxon>Euteleostomi</taxon>
        <taxon>Actinopterygii</taxon>
        <taxon>Neopterygii</taxon>
        <taxon>Teleostei</taxon>
        <taxon>Neoteleostei</taxon>
        <taxon>Acanthomorphata</taxon>
        <taxon>Ovalentaria</taxon>
        <taxon>Atherinomorphae</taxon>
        <taxon>Cyprinodontiformes</taxon>
        <taxon>Goodeidae</taxon>
        <taxon>Ilyodon</taxon>
    </lineage>
</organism>
<dbReference type="Proteomes" id="UP001482620">
    <property type="component" value="Unassembled WGS sequence"/>
</dbReference>
<name>A0ABV0TVV2_9TELE</name>
<feature type="compositionally biased region" description="Gly residues" evidence="1">
    <location>
        <begin position="10"/>
        <end position="23"/>
    </location>
</feature>
<protein>
    <submittedName>
        <fullName evidence="2">Uncharacterized protein</fullName>
    </submittedName>
</protein>
<gene>
    <name evidence="2" type="ORF">ILYODFUR_008175</name>
</gene>
<dbReference type="EMBL" id="JAHRIQ010046884">
    <property type="protein sequence ID" value="MEQ2236023.1"/>
    <property type="molecule type" value="Genomic_DNA"/>
</dbReference>